<reference evidence="1" key="1">
    <citation type="journal article" date="2023" name="Nat. Commun.">
        <title>Diploid and tetraploid genomes of Acorus and the evolution of monocots.</title>
        <authorList>
            <person name="Ma L."/>
            <person name="Liu K.W."/>
            <person name="Li Z."/>
            <person name="Hsiao Y.Y."/>
            <person name="Qi Y."/>
            <person name="Fu T."/>
            <person name="Tang G.D."/>
            <person name="Zhang D."/>
            <person name="Sun W.H."/>
            <person name="Liu D.K."/>
            <person name="Li Y."/>
            <person name="Chen G.Z."/>
            <person name="Liu X.D."/>
            <person name="Liao X.Y."/>
            <person name="Jiang Y.T."/>
            <person name="Yu X."/>
            <person name="Hao Y."/>
            <person name="Huang J."/>
            <person name="Zhao X.W."/>
            <person name="Ke S."/>
            <person name="Chen Y.Y."/>
            <person name="Wu W.L."/>
            <person name="Hsu J.L."/>
            <person name="Lin Y.F."/>
            <person name="Huang M.D."/>
            <person name="Li C.Y."/>
            <person name="Huang L."/>
            <person name="Wang Z.W."/>
            <person name="Zhao X."/>
            <person name="Zhong W.Y."/>
            <person name="Peng D.H."/>
            <person name="Ahmad S."/>
            <person name="Lan S."/>
            <person name="Zhang J.S."/>
            <person name="Tsai W.C."/>
            <person name="Van de Peer Y."/>
            <person name="Liu Z.J."/>
        </authorList>
    </citation>
    <scope>NUCLEOTIDE SEQUENCE</scope>
    <source>
        <strain evidence="1">CP</strain>
    </source>
</reference>
<dbReference type="PANTHER" id="PTHR33356:SF13">
    <property type="entry name" value="DUF4005 DOMAIN-CONTAINING PROTEIN"/>
    <property type="match status" value="1"/>
</dbReference>
<accession>A0AAV9CR48</accession>
<gene>
    <name evidence="1" type="ORF">QJS10_CPB17g01887</name>
</gene>
<proteinExistence type="predicted"/>
<reference evidence="1" key="2">
    <citation type="submission" date="2023-06" db="EMBL/GenBank/DDBJ databases">
        <authorList>
            <person name="Ma L."/>
            <person name="Liu K.-W."/>
            <person name="Li Z."/>
            <person name="Hsiao Y.-Y."/>
            <person name="Qi Y."/>
            <person name="Fu T."/>
            <person name="Tang G."/>
            <person name="Zhang D."/>
            <person name="Sun W.-H."/>
            <person name="Liu D.-K."/>
            <person name="Li Y."/>
            <person name="Chen G.-Z."/>
            <person name="Liu X.-D."/>
            <person name="Liao X.-Y."/>
            <person name="Jiang Y.-T."/>
            <person name="Yu X."/>
            <person name="Hao Y."/>
            <person name="Huang J."/>
            <person name="Zhao X.-W."/>
            <person name="Ke S."/>
            <person name="Chen Y.-Y."/>
            <person name="Wu W.-L."/>
            <person name="Hsu J.-L."/>
            <person name="Lin Y.-F."/>
            <person name="Huang M.-D."/>
            <person name="Li C.-Y."/>
            <person name="Huang L."/>
            <person name="Wang Z.-W."/>
            <person name="Zhao X."/>
            <person name="Zhong W.-Y."/>
            <person name="Peng D.-H."/>
            <person name="Ahmad S."/>
            <person name="Lan S."/>
            <person name="Zhang J.-S."/>
            <person name="Tsai W.-C."/>
            <person name="Van De Peer Y."/>
            <person name="Liu Z.-J."/>
        </authorList>
    </citation>
    <scope>NUCLEOTIDE SEQUENCE</scope>
    <source>
        <strain evidence="1">CP</strain>
        <tissue evidence="1">Leaves</tissue>
    </source>
</reference>
<evidence type="ECO:0000313" key="2">
    <source>
        <dbReference type="Proteomes" id="UP001180020"/>
    </source>
</evidence>
<evidence type="ECO:0000313" key="1">
    <source>
        <dbReference type="EMBL" id="KAK1291275.1"/>
    </source>
</evidence>
<comment type="caution">
    <text evidence="1">The sequence shown here is derived from an EMBL/GenBank/DDBJ whole genome shotgun (WGS) entry which is preliminary data.</text>
</comment>
<sequence length="109" mass="12343">MAEMVFFLRPRMQVIFLKSCERNSAGTGVFLPKGRGVSVDISSEKPVYSPILIPYELVQSLNLNVYALEMQLESFIGTKKLPNNECRNAEMKMAANSYAEISLPDEWSY</sequence>
<dbReference type="Proteomes" id="UP001180020">
    <property type="component" value="Unassembled WGS sequence"/>
</dbReference>
<dbReference type="PANTHER" id="PTHR33356">
    <property type="entry name" value="TIP41-LIKE PROTEIN"/>
    <property type="match status" value="1"/>
</dbReference>
<dbReference type="AlphaFoldDB" id="A0AAV9CR48"/>
<name>A0AAV9CR48_ACOCL</name>
<protein>
    <submittedName>
        <fullName evidence="1">Uncharacterized protein</fullName>
    </submittedName>
</protein>
<keyword evidence="2" id="KW-1185">Reference proteome</keyword>
<dbReference type="EMBL" id="JAUJYO010000017">
    <property type="protein sequence ID" value="KAK1291275.1"/>
    <property type="molecule type" value="Genomic_DNA"/>
</dbReference>
<organism evidence="1 2">
    <name type="scientific">Acorus calamus</name>
    <name type="common">Sweet flag</name>
    <dbReference type="NCBI Taxonomy" id="4465"/>
    <lineage>
        <taxon>Eukaryota</taxon>
        <taxon>Viridiplantae</taxon>
        <taxon>Streptophyta</taxon>
        <taxon>Embryophyta</taxon>
        <taxon>Tracheophyta</taxon>
        <taxon>Spermatophyta</taxon>
        <taxon>Magnoliopsida</taxon>
        <taxon>Liliopsida</taxon>
        <taxon>Acoraceae</taxon>
        <taxon>Acorus</taxon>
    </lineage>
</organism>